<sequence>MNHMPRFPFSACSPGPAQEVGSIQDIPRRKRIPRRWLTALAVILVCGSLSSCRQTEAVPSAEEVPVFTLTTPGEETLPFSNLLGVQGTVTHTVDTEGSHWYTYQAQLPDGPTFALADGSGAFYHVDLDGDGQLELVEYDADIGALGVWRRWPDGSIREQELSQAAANRFDLKGDPRALIHLTFHPEDTTVTISSAEKEETVPLSLLLEYAHSGAIVLTTPDERNPEGTPLSTVLPFGTYSVFCEKLSLDGTGKEDDSLIVTSFDDDSPQGPLTVAEVSLGTGETFTWRCDDTGYPNILPAHLTSPERQSIVLLLQERFSNHGAASYFVLDLESGSLVEKARLGTGDAASGDLAPDSEVQSSVFWDSRPDGLDILRISTQYPGKHTRYGSLFWNGAEIAWEADTRFMDTHFLTLADGRELTVQLSGPVSQVKENAGYDLCYDLVEIWNGDTLLQTVTPTFPLPNPHVFDEDTMWKVTIPEDNYPRGFSADSDFHHVDIRDINFDGTEDLGLPCDTTLADMHAWYLWNPISEQFEYSFALPGEITVDEENQTIRTNLYDDTLSVYDFNARGQLCWIGPYD</sequence>
<dbReference type="PROSITE" id="PS00018">
    <property type="entry name" value="EF_HAND_1"/>
    <property type="match status" value="1"/>
</dbReference>
<dbReference type="InterPro" id="IPR018247">
    <property type="entry name" value="EF_Hand_1_Ca_BS"/>
</dbReference>
<dbReference type="EMBL" id="WKPR01000014">
    <property type="protein sequence ID" value="MSB20580.1"/>
    <property type="molecule type" value="Genomic_DNA"/>
</dbReference>
<evidence type="ECO:0000256" key="1">
    <source>
        <dbReference type="SAM" id="MobiDB-lite"/>
    </source>
</evidence>
<organism evidence="2 3">
    <name type="scientific">Flavonifractor plautii</name>
    <name type="common">Fusobacterium plautii</name>
    <dbReference type="NCBI Taxonomy" id="292800"/>
    <lineage>
        <taxon>Bacteria</taxon>
        <taxon>Bacillati</taxon>
        <taxon>Bacillota</taxon>
        <taxon>Clostridia</taxon>
        <taxon>Eubacteriales</taxon>
        <taxon>Oscillospiraceae</taxon>
        <taxon>Flavonifractor</taxon>
    </lineage>
</organism>
<evidence type="ECO:0000313" key="3">
    <source>
        <dbReference type="Proteomes" id="UP000434475"/>
    </source>
</evidence>
<protein>
    <submittedName>
        <fullName evidence="2">Uncharacterized protein</fullName>
    </submittedName>
</protein>
<proteinExistence type="predicted"/>
<evidence type="ECO:0000313" key="2">
    <source>
        <dbReference type="EMBL" id="MSB20580.1"/>
    </source>
</evidence>
<gene>
    <name evidence="2" type="ORF">GKE97_13780</name>
</gene>
<dbReference type="AlphaFoldDB" id="A0A6I2R6J7"/>
<comment type="caution">
    <text evidence="2">The sequence shown here is derived from an EMBL/GenBank/DDBJ whole genome shotgun (WGS) entry which is preliminary data.</text>
</comment>
<reference evidence="2 3" key="1">
    <citation type="journal article" date="2019" name="Nat. Med.">
        <title>A library of human gut bacterial isolates paired with longitudinal multiomics data enables mechanistic microbiome research.</title>
        <authorList>
            <person name="Poyet M."/>
            <person name="Groussin M."/>
            <person name="Gibbons S.M."/>
            <person name="Avila-Pacheco J."/>
            <person name="Jiang X."/>
            <person name="Kearney S.M."/>
            <person name="Perrotta A.R."/>
            <person name="Berdy B."/>
            <person name="Zhao S."/>
            <person name="Lieberman T.D."/>
            <person name="Swanson P.K."/>
            <person name="Smith M."/>
            <person name="Roesemann S."/>
            <person name="Alexander J.E."/>
            <person name="Rich S.A."/>
            <person name="Livny J."/>
            <person name="Vlamakis H."/>
            <person name="Clish C."/>
            <person name="Bullock K."/>
            <person name="Deik A."/>
            <person name="Scott J."/>
            <person name="Pierce K.A."/>
            <person name="Xavier R.J."/>
            <person name="Alm E.J."/>
        </authorList>
    </citation>
    <scope>NUCLEOTIDE SEQUENCE [LARGE SCALE GENOMIC DNA]</scope>
    <source>
        <strain evidence="2 3">BIOML-A2</strain>
    </source>
</reference>
<dbReference type="RefSeq" id="WP_172697762.1">
    <property type="nucleotide sequence ID" value="NZ_WKPR01000014.1"/>
</dbReference>
<feature type="region of interest" description="Disordered" evidence="1">
    <location>
        <begin position="1"/>
        <end position="24"/>
    </location>
</feature>
<dbReference type="Proteomes" id="UP000434475">
    <property type="component" value="Unassembled WGS sequence"/>
</dbReference>
<accession>A0A6I2R6J7</accession>
<name>A0A6I2R6J7_FLAPL</name>